<comment type="caution">
    <text evidence="2">The sequence shown here is derived from an EMBL/GenBank/DDBJ whole genome shotgun (WGS) entry which is preliminary data.</text>
</comment>
<accession>A0A8H4QM16</accession>
<feature type="region of interest" description="Disordered" evidence="1">
    <location>
        <begin position="48"/>
        <end position="76"/>
    </location>
</feature>
<feature type="compositionally biased region" description="Acidic residues" evidence="1">
    <location>
        <begin position="345"/>
        <end position="355"/>
    </location>
</feature>
<evidence type="ECO:0000256" key="1">
    <source>
        <dbReference type="SAM" id="MobiDB-lite"/>
    </source>
</evidence>
<feature type="compositionally biased region" description="Low complexity" evidence="1">
    <location>
        <begin position="96"/>
        <end position="107"/>
    </location>
</feature>
<evidence type="ECO:0000313" key="3">
    <source>
        <dbReference type="Proteomes" id="UP000521872"/>
    </source>
</evidence>
<dbReference type="Proteomes" id="UP000521872">
    <property type="component" value="Unassembled WGS sequence"/>
</dbReference>
<feature type="region of interest" description="Disordered" evidence="1">
    <location>
        <begin position="337"/>
        <end position="363"/>
    </location>
</feature>
<feature type="compositionally biased region" description="Polar residues" evidence="1">
    <location>
        <begin position="50"/>
        <end position="66"/>
    </location>
</feature>
<dbReference type="AlphaFoldDB" id="A0A8H4QM16"/>
<organism evidence="2 3">
    <name type="scientific">Agrocybe pediades</name>
    <dbReference type="NCBI Taxonomy" id="84607"/>
    <lineage>
        <taxon>Eukaryota</taxon>
        <taxon>Fungi</taxon>
        <taxon>Dikarya</taxon>
        <taxon>Basidiomycota</taxon>
        <taxon>Agaricomycotina</taxon>
        <taxon>Agaricomycetes</taxon>
        <taxon>Agaricomycetidae</taxon>
        <taxon>Agaricales</taxon>
        <taxon>Agaricineae</taxon>
        <taxon>Strophariaceae</taxon>
        <taxon>Agrocybe</taxon>
    </lineage>
</organism>
<gene>
    <name evidence="2" type="ORF">D9613_011120</name>
</gene>
<sequence>MPNNSRCFLGPHPHNILNLLSWHKTLLRSLPIPILLFLLDIHPTMVLKPTGNSSKRSAKSENTPPQANDARPSTPIKTFANRLQTHLIERRRARTSGSSPSNPSPYSAAKFKMQQSRRRRVKGTKASDPFKFKVTQPDVGLADGSKTSGQKMVNVSVPRVLPRPDYKEVNRDVLSAIDPSCAESTVDFLRESLESIYPEFLQSLADAKISSPKDKLLDTLPVAVTDQTLILPSHILAIYPQSAPSSTPSTSTGGAQPPRTKVTLYAIHSLVLAAHCANLPVPPAPVPPPASVEGGKQVVDIKVWSLCLPSPETYPQLSTYLYTKKVRTLMNTILPCPPPPSILNESDESDSDSDSEDSKPQSPANNQVLWAYAMYLARTFTPSALLRGVRNVHGFWSNVCALGVFDARLWDVIDVMWQAITTALALATRDVELARIVTPQQAQSAVA</sequence>
<protein>
    <submittedName>
        <fullName evidence="2">Uncharacterized protein</fullName>
    </submittedName>
</protein>
<proteinExistence type="predicted"/>
<name>A0A8H4QM16_9AGAR</name>
<evidence type="ECO:0000313" key="2">
    <source>
        <dbReference type="EMBL" id="KAF4613180.1"/>
    </source>
</evidence>
<dbReference type="EMBL" id="JAACJL010000046">
    <property type="protein sequence ID" value="KAF4613180.1"/>
    <property type="molecule type" value="Genomic_DNA"/>
</dbReference>
<feature type="region of interest" description="Disordered" evidence="1">
    <location>
        <begin position="89"/>
        <end position="125"/>
    </location>
</feature>
<reference evidence="2 3" key="1">
    <citation type="submission" date="2019-12" db="EMBL/GenBank/DDBJ databases">
        <authorList>
            <person name="Floudas D."/>
            <person name="Bentzer J."/>
            <person name="Ahren D."/>
            <person name="Johansson T."/>
            <person name="Persson P."/>
            <person name="Tunlid A."/>
        </authorList>
    </citation>
    <scope>NUCLEOTIDE SEQUENCE [LARGE SCALE GENOMIC DNA]</scope>
    <source>
        <strain evidence="2 3">CBS 102.39</strain>
    </source>
</reference>
<keyword evidence="3" id="KW-1185">Reference proteome</keyword>